<feature type="transmembrane region" description="Helical" evidence="7">
    <location>
        <begin position="707"/>
        <end position="736"/>
    </location>
</feature>
<keyword evidence="6 7" id="KW-0472">Membrane</keyword>
<evidence type="ECO:0000256" key="7">
    <source>
        <dbReference type="SAM" id="Phobius"/>
    </source>
</evidence>
<evidence type="ECO:0000256" key="4">
    <source>
        <dbReference type="ARBA" id="ARBA00022692"/>
    </source>
</evidence>
<evidence type="ECO:0000256" key="1">
    <source>
        <dbReference type="ARBA" id="ARBA00004651"/>
    </source>
</evidence>
<evidence type="ECO:0000256" key="2">
    <source>
        <dbReference type="ARBA" id="ARBA00005236"/>
    </source>
</evidence>
<dbReference type="Proteomes" id="UP000271227">
    <property type="component" value="Unassembled WGS sequence"/>
</dbReference>
<protein>
    <submittedName>
        <fullName evidence="9">Putative ABC transport system permease protein</fullName>
    </submittedName>
</protein>
<dbReference type="Pfam" id="PF02687">
    <property type="entry name" value="FtsX"/>
    <property type="match status" value="2"/>
</dbReference>
<evidence type="ECO:0000256" key="3">
    <source>
        <dbReference type="ARBA" id="ARBA00022475"/>
    </source>
</evidence>
<dbReference type="InterPro" id="IPR003838">
    <property type="entry name" value="ABC3_permease_C"/>
</dbReference>
<feature type="transmembrane region" description="Helical" evidence="7">
    <location>
        <begin position="361"/>
        <end position="389"/>
    </location>
</feature>
<dbReference type="InterPro" id="IPR051447">
    <property type="entry name" value="Lipoprotein-release_system"/>
</dbReference>
<evidence type="ECO:0000256" key="6">
    <source>
        <dbReference type="ARBA" id="ARBA00023136"/>
    </source>
</evidence>
<keyword evidence="4 7" id="KW-0812">Transmembrane</keyword>
<keyword evidence="10" id="KW-1185">Reference proteome</keyword>
<dbReference type="PANTHER" id="PTHR30489:SF0">
    <property type="entry name" value="LIPOPROTEIN-RELEASING SYSTEM TRANSMEMBRANE PROTEIN LOLE"/>
    <property type="match status" value="1"/>
</dbReference>
<keyword evidence="5 7" id="KW-1133">Transmembrane helix</keyword>
<organism evidence="9 10">
    <name type="scientific">Eilatimonas milleporae</name>
    <dbReference type="NCBI Taxonomy" id="911205"/>
    <lineage>
        <taxon>Bacteria</taxon>
        <taxon>Pseudomonadati</taxon>
        <taxon>Pseudomonadota</taxon>
        <taxon>Alphaproteobacteria</taxon>
        <taxon>Kordiimonadales</taxon>
        <taxon>Kordiimonadaceae</taxon>
        <taxon>Eilatimonas</taxon>
    </lineage>
</organism>
<comment type="similarity">
    <text evidence="2">Belongs to the ABC-4 integral membrane protein family. LolC/E subfamily.</text>
</comment>
<evidence type="ECO:0000313" key="9">
    <source>
        <dbReference type="EMBL" id="RMB08713.1"/>
    </source>
</evidence>
<dbReference type="GO" id="GO:0098797">
    <property type="term" value="C:plasma membrane protein complex"/>
    <property type="evidence" value="ECO:0007669"/>
    <property type="project" value="TreeGrafter"/>
</dbReference>
<feature type="transmembrane region" description="Helical" evidence="7">
    <location>
        <begin position="437"/>
        <end position="456"/>
    </location>
</feature>
<feature type="transmembrane region" description="Helical" evidence="7">
    <location>
        <begin position="667"/>
        <end position="686"/>
    </location>
</feature>
<proteinExistence type="inferred from homology"/>
<feature type="domain" description="ABC3 transporter permease C-terminal" evidence="8">
    <location>
        <begin position="668"/>
        <end position="778"/>
    </location>
</feature>
<comment type="subcellular location">
    <subcellularLocation>
        <location evidence="1">Cell membrane</location>
        <topology evidence="1">Multi-pass membrane protein</topology>
    </subcellularLocation>
</comment>
<dbReference type="GO" id="GO:0044874">
    <property type="term" value="P:lipoprotein localization to outer membrane"/>
    <property type="evidence" value="ECO:0007669"/>
    <property type="project" value="TreeGrafter"/>
</dbReference>
<evidence type="ECO:0000256" key="5">
    <source>
        <dbReference type="ARBA" id="ARBA00022989"/>
    </source>
</evidence>
<dbReference type="OrthoDB" id="5137249at2"/>
<gene>
    <name evidence="9" type="ORF">BXY39_1352</name>
</gene>
<evidence type="ECO:0000313" key="10">
    <source>
        <dbReference type="Proteomes" id="UP000271227"/>
    </source>
</evidence>
<dbReference type="EMBL" id="REFR01000010">
    <property type="protein sequence ID" value="RMB08713.1"/>
    <property type="molecule type" value="Genomic_DNA"/>
</dbReference>
<dbReference type="PANTHER" id="PTHR30489">
    <property type="entry name" value="LIPOPROTEIN-RELEASING SYSTEM TRANSMEMBRANE PROTEIN LOLE"/>
    <property type="match status" value="1"/>
</dbReference>
<dbReference type="InParanoid" id="A0A3M0CXR2"/>
<feature type="domain" description="ABC3 transporter permease C-terminal" evidence="8">
    <location>
        <begin position="273"/>
        <end position="393"/>
    </location>
</feature>
<name>A0A3M0CXR2_9PROT</name>
<accession>A0A3M0CXR2</accession>
<dbReference type="AlphaFoldDB" id="A0A3M0CXR2"/>
<feature type="transmembrane region" description="Helical" evidence="7">
    <location>
        <begin position="273"/>
        <end position="295"/>
    </location>
</feature>
<reference evidence="9 10" key="1">
    <citation type="submission" date="2018-10" db="EMBL/GenBank/DDBJ databases">
        <title>Genomic Encyclopedia of Archaeal and Bacterial Type Strains, Phase II (KMG-II): from individual species to whole genera.</title>
        <authorList>
            <person name="Goeker M."/>
        </authorList>
    </citation>
    <scope>NUCLEOTIDE SEQUENCE [LARGE SCALE GENOMIC DNA]</scope>
    <source>
        <strain evidence="9 10">DSM 25217</strain>
    </source>
</reference>
<feature type="transmembrane region" description="Helical" evidence="7">
    <location>
        <begin position="756"/>
        <end position="774"/>
    </location>
</feature>
<feature type="transmembrane region" description="Helical" evidence="7">
    <location>
        <begin position="21"/>
        <end position="44"/>
    </location>
</feature>
<feature type="transmembrane region" description="Helical" evidence="7">
    <location>
        <begin position="316"/>
        <end position="341"/>
    </location>
</feature>
<dbReference type="RefSeq" id="WP_121938051.1">
    <property type="nucleotide sequence ID" value="NZ_REFR01000010.1"/>
</dbReference>
<evidence type="ECO:0000259" key="8">
    <source>
        <dbReference type="Pfam" id="PF02687"/>
    </source>
</evidence>
<sequence length="791" mass="85764">MHLFATPLNKKLLRDLWRLRGPLTAVGLVLACGIMVFIMFAGMLRSLEVTGSAYYERTRFADIFAYAKRAPAALEDRLRRIAGVASVESRITGALVIDVPGFPEPVTGTLHSVPDLGRPGINDLVLRKGRWVDHRRADEVLVLEFFADAHGLDLDDEITATVNGKKQRLKIVGTVLSPEYIYAIAPGSIVPDNKRYGVFWMARRQLEAAYDMDGAFNSLIMTLRRDARAQDVVDQVDTVLDRYGGTGAYVRADHISDRFLTNEMDELRTQITILPSVFLGVAAFLLNIVIMRLVATEREIIGLLKAFGYSNRQVAGHYLALVMTVVVAAFVIGCSGGGYLGRGLANLYADYFHFPFLYFRAGLSGYVLAGGVAVLAGGLGAMSAIRAAVRLDPADAMRPPAPADYSGIAAMARSGSRFLDGPGRMVLRHILRHPRRMAMSVIGVALAMGLLTGASGNMDAINKMTFVTFEQSQLQDITVTLVDPRSRGVVYELARLPGVQTVEPFRSVPAILKAGTREKRQGLSGVVVSPDLNRLIDDDGMSVNPPEEGLMISRSLARTLGVGIGDMVRADITEGRRPTLDLRVTALVDAFVGTPAYMSVGTLNRLMDEGDAVSGAYLAIDPSRADDLFTELRAMPGVAGVELTQAAYRTFLDIMDENMGRAITINAAFSCLIIFGVVYNTARISLSERARELASMRVLGFHRAEVSFILLAELALVVLVALPLGAGFGALLSYAIVSSFSSDLFTIPFDLQPETIASSALIVVAAAGVSGLIVRRRIDRLDLIKVLKTRE</sequence>
<keyword evidence="3" id="KW-1003">Cell membrane</keyword>
<comment type="caution">
    <text evidence="9">The sequence shown here is derived from an EMBL/GenBank/DDBJ whole genome shotgun (WGS) entry which is preliminary data.</text>
</comment>